<organism evidence="1 2">
    <name type="scientific">Aegilops tauschii subsp. strangulata</name>
    <name type="common">Goatgrass</name>
    <dbReference type="NCBI Taxonomy" id="200361"/>
    <lineage>
        <taxon>Eukaryota</taxon>
        <taxon>Viridiplantae</taxon>
        <taxon>Streptophyta</taxon>
        <taxon>Embryophyta</taxon>
        <taxon>Tracheophyta</taxon>
        <taxon>Spermatophyta</taxon>
        <taxon>Magnoliopsida</taxon>
        <taxon>Liliopsida</taxon>
        <taxon>Poales</taxon>
        <taxon>Poaceae</taxon>
        <taxon>BOP clade</taxon>
        <taxon>Pooideae</taxon>
        <taxon>Triticodae</taxon>
        <taxon>Triticeae</taxon>
        <taxon>Triticinae</taxon>
        <taxon>Aegilops</taxon>
    </lineage>
</organism>
<dbReference type="EnsemblPlants" id="AET5Gv20369300.4">
    <property type="protein sequence ID" value="AET5Gv20369300.4"/>
    <property type="gene ID" value="AET5Gv20369300"/>
</dbReference>
<accession>A0A453KCQ6</accession>
<dbReference type="AlphaFoldDB" id="A0A453KCQ6"/>
<reference evidence="1" key="5">
    <citation type="journal article" date="2021" name="G3 (Bethesda)">
        <title>Aegilops tauschii genome assembly Aet v5.0 features greater sequence contiguity and improved annotation.</title>
        <authorList>
            <person name="Wang L."/>
            <person name="Zhu T."/>
            <person name="Rodriguez J.C."/>
            <person name="Deal K.R."/>
            <person name="Dubcovsky J."/>
            <person name="McGuire P.E."/>
            <person name="Lux T."/>
            <person name="Spannagl M."/>
            <person name="Mayer K.F.X."/>
            <person name="Baldrich P."/>
            <person name="Meyers B.C."/>
            <person name="Huo N."/>
            <person name="Gu Y.Q."/>
            <person name="Zhou H."/>
            <person name="Devos K.M."/>
            <person name="Bennetzen J.L."/>
            <person name="Unver T."/>
            <person name="Budak H."/>
            <person name="Gulick P.J."/>
            <person name="Galiba G."/>
            <person name="Kalapos B."/>
            <person name="Nelson D.R."/>
            <person name="Li P."/>
            <person name="You F.M."/>
            <person name="Luo M.C."/>
            <person name="Dvorak J."/>
        </authorList>
    </citation>
    <scope>NUCLEOTIDE SEQUENCE [LARGE SCALE GENOMIC DNA]</scope>
    <source>
        <strain evidence="1">cv. AL8/78</strain>
    </source>
</reference>
<dbReference type="Proteomes" id="UP000015105">
    <property type="component" value="Chromosome 5D"/>
</dbReference>
<name>A0A453KCQ6_AEGTS</name>
<sequence length="61" mass="7006">YTNELECKLSCLEEENKRLKREKGVGHVIEVRAPSRTEKTSSENEIDLILIVCRVQASGRF</sequence>
<keyword evidence="2" id="KW-1185">Reference proteome</keyword>
<reference evidence="1" key="4">
    <citation type="submission" date="2019-03" db="UniProtKB">
        <authorList>
            <consortium name="EnsemblPlants"/>
        </authorList>
    </citation>
    <scope>IDENTIFICATION</scope>
</reference>
<reference evidence="2" key="1">
    <citation type="journal article" date="2014" name="Science">
        <title>Ancient hybridizations among the ancestral genomes of bread wheat.</title>
        <authorList>
            <consortium name="International Wheat Genome Sequencing Consortium,"/>
            <person name="Marcussen T."/>
            <person name="Sandve S.R."/>
            <person name="Heier L."/>
            <person name="Spannagl M."/>
            <person name="Pfeifer M."/>
            <person name="Jakobsen K.S."/>
            <person name="Wulff B.B."/>
            <person name="Steuernagel B."/>
            <person name="Mayer K.F."/>
            <person name="Olsen O.A."/>
        </authorList>
    </citation>
    <scope>NUCLEOTIDE SEQUENCE [LARGE SCALE GENOMIC DNA]</scope>
    <source>
        <strain evidence="2">cv. AL8/78</strain>
    </source>
</reference>
<dbReference type="Gramene" id="AET5Gv20369300.4">
    <property type="protein sequence ID" value="AET5Gv20369300.4"/>
    <property type="gene ID" value="AET5Gv20369300"/>
</dbReference>
<protein>
    <submittedName>
        <fullName evidence="1">Uncharacterized protein</fullName>
    </submittedName>
</protein>
<evidence type="ECO:0000313" key="2">
    <source>
        <dbReference type="Proteomes" id="UP000015105"/>
    </source>
</evidence>
<evidence type="ECO:0000313" key="1">
    <source>
        <dbReference type="EnsemblPlants" id="AET5Gv20369300.4"/>
    </source>
</evidence>
<reference evidence="1" key="3">
    <citation type="journal article" date="2017" name="Nature">
        <title>Genome sequence of the progenitor of the wheat D genome Aegilops tauschii.</title>
        <authorList>
            <person name="Luo M.C."/>
            <person name="Gu Y.Q."/>
            <person name="Puiu D."/>
            <person name="Wang H."/>
            <person name="Twardziok S.O."/>
            <person name="Deal K.R."/>
            <person name="Huo N."/>
            <person name="Zhu T."/>
            <person name="Wang L."/>
            <person name="Wang Y."/>
            <person name="McGuire P.E."/>
            <person name="Liu S."/>
            <person name="Long H."/>
            <person name="Ramasamy R.K."/>
            <person name="Rodriguez J.C."/>
            <person name="Van S.L."/>
            <person name="Yuan L."/>
            <person name="Wang Z."/>
            <person name="Xia Z."/>
            <person name="Xiao L."/>
            <person name="Anderson O.D."/>
            <person name="Ouyang S."/>
            <person name="Liang Y."/>
            <person name="Zimin A.V."/>
            <person name="Pertea G."/>
            <person name="Qi P."/>
            <person name="Bennetzen J.L."/>
            <person name="Dai X."/>
            <person name="Dawson M.W."/>
            <person name="Muller H.G."/>
            <person name="Kugler K."/>
            <person name="Rivarola-Duarte L."/>
            <person name="Spannagl M."/>
            <person name="Mayer K.F.X."/>
            <person name="Lu F.H."/>
            <person name="Bevan M.W."/>
            <person name="Leroy P."/>
            <person name="Li P."/>
            <person name="You F.M."/>
            <person name="Sun Q."/>
            <person name="Liu Z."/>
            <person name="Lyons E."/>
            <person name="Wicker T."/>
            <person name="Salzberg S.L."/>
            <person name="Devos K.M."/>
            <person name="Dvorak J."/>
        </authorList>
    </citation>
    <scope>NUCLEOTIDE SEQUENCE [LARGE SCALE GENOMIC DNA]</scope>
    <source>
        <strain evidence="1">cv. AL8/78</strain>
    </source>
</reference>
<proteinExistence type="predicted"/>
<reference evidence="2" key="2">
    <citation type="journal article" date="2017" name="Nat. Plants">
        <title>The Aegilops tauschii genome reveals multiple impacts of transposons.</title>
        <authorList>
            <person name="Zhao G."/>
            <person name="Zou C."/>
            <person name="Li K."/>
            <person name="Wang K."/>
            <person name="Li T."/>
            <person name="Gao L."/>
            <person name="Zhang X."/>
            <person name="Wang H."/>
            <person name="Yang Z."/>
            <person name="Liu X."/>
            <person name="Jiang W."/>
            <person name="Mao L."/>
            <person name="Kong X."/>
            <person name="Jiao Y."/>
            <person name="Jia J."/>
        </authorList>
    </citation>
    <scope>NUCLEOTIDE SEQUENCE [LARGE SCALE GENOMIC DNA]</scope>
    <source>
        <strain evidence="2">cv. AL8/78</strain>
    </source>
</reference>